<accession>X5ME36</accession>
<proteinExistence type="predicted"/>
<name>X5ME36_9HYPH</name>
<gene>
    <name evidence="2" type="ORF">BN1012_Phect2464</name>
</gene>
<evidence type="ECO:0000313" key="2">
    <source>
        <dbReference type="EMBL" id="CDO60677.1"/>
    </source>
</evidence>
<organism evidence="2 3">
    <name type="scientific">Candidatus Phaeomarinibacter ectocarpi</name>
    <dbReference type="NCBI Taxonomy" id="1458461"/>
    <lineage>
        <taxon>Bacteria</taxon>
        <taxon>Pseudomonadati</taxon>
        <taxon>Pseudomonadota</taxon>
        <taxon>Alphaproteobacteria</taxon>
        <taxon>Hyphomicrobiales</taxon>
        <taxon>Parvibaculaceae</taxon>
        <taxon>Candidatus Phaeomarinibacter</taxon>
    </lineage>
</organism>
<dbReference type="HOGENOM" id="CLU_2951735_0_0_5"/>
<dbReference type="Proteomes" id="UP000032160">
    <property type="component" value="Chromosome I"/>
</dbReference>
<protein>
    <submittedName>
        <fullName evidence="2">Uncharacterized protein</fullName>
    </submittedName>
</protein>
<feature type="signal peptide" evidence="1">
    <location>
        <begin position="1"/>
        <end position="31"/>
    </location>
</feature>
<dbReference type="EMBL" id="HG966617">
    <property type="protein sequence ID" value="CDO60677.1"/>
    <property type="molecule type" value="Genomic_DNA"/>
</dbReference>
<keyword evidence="3" id="KW-1185">Reference proteome</keyword>
<dbReference type="KEGG" id="pect:BN1012_Phect2464"/>
<sequence>MMFFPSKRRGPRASTLLAGLILASMTGGAFAAGLHVGVTYGVAHDTPRVIVSAASLASD</sequence>
<evidence type="ECO:0000256" key="1">
    <source>
        <dbReference type="SAM" id="SignalP"/>
    </source>
</evidence>
<evidence type="ECO:0000313" key="3">
    <source>
        <dbReference type="Proteomes" id="UP000032160"/>
    </source>
</evidence>
<keyword evidence="1" id="KW-0732">Signal</keyword>
<dbReference type="AlphaFoldDB" id="X5ME36"/>
<feature type="chain" id="PRO_5004959493" evidence="1">
    <location>
        <begin position="32"/>
        <end position="59"/>
    </location>
</feature>
<reference evidence="2 3" key="1">
    <citation type="journal article" date="2014" name="Front. Genet.">
        <title>Genome and metabolic network of "Candidatus Phaeomarinobacter ectocarpi" Ec32, a new candidate genus of Alphaproteobacteria frequently associated with brown algae.</title>
        <authorList>
            <person name="Dittami S.M."/>
            <person name="Barbeyron T."/>
            <person name="Boyen C."/>
            <person name="Cambefort J."/>
            <person name="Collet G."/>
            <person name="Delage L."/>
            <person name="Gobet A."/>
            <person name="Groisillier A."/>
            <person name="Leblanc C."/>
            <person name="Michel G."/>
            <person name="Scornet D."/>
            <person name="Siegel A."/>
            <person name="Tapia J.E."/>
            <person name="Tonon T."/>
        </authorList>
    </citation>
    <scope>NUCLEOTIDE SEQUENCE [LARGE SCALE GENOMIC DNA]</scope>
    <source>
        <strain evidence="2 3">Ec32</strain>
    </source>
</reference>